<comment type="caution">
    <text evidence="2">The sequence shown here is derived from an EMBL/GenBank/DDBJ whole genome shotgun (WGS) entry which is preliminary data.</text>
</comment>
<reference evidence="2" key="1">
    <citation type="journal article" date="2022" name="bioRxiv">
        <title>Sequencing and chromosome-scale assembly of the giantPleurodeles waltlgenome.</title>
        <authorList>
            <person name="Brown T."/>
            <person name="Elewa A."/>
            <person name="Iarovenko S."/>
            <person name="Subramanian E."/>
            <person name="Araus A.J."/>
            <person name="Petzold A."/>
            <person name="Susuki M."/>
            <person name="Suzuki K.-i.T."/>
            <person name="Hayashi T."/>
            <person name="Toyoda A."/>
            <person name="Oliveira C."/>
            <person name="Osipova E."/>
            <person name="Leigh N.D."/>
            <person name="Simon A."/>
            <person name="Yun M.H."/>
        </authorList>
    </citation>
    <scope>NUCLEOTIDE SEQUENCE</scope>
    <source>
        <strain evidence="2">20211129_DDA</strain>
        <tissue evidence="2">Liver</tissue>
    </source>
</reference>
<sequence>MSEFNKEKEGSQEDLIRKIVSEEVTSVVQEYMRQALGKRKGVDDEEFYSFSEGEDRLRDPGEKCYNKKRDLPKELRQIGVPGGSREKGTLSGAKESQLDAEKEGCTEEFLAEDVNEYVLEYKDDLEDKFGAVFRANSGEELLDPLGEKLFEPRDIRHPWGKEW</sequence>
<organism evidence="2 3">
    <name type="scientific">Pleurodeles waltl</name>
    <name type="common">Iberian ribbed newt</name>
    <dbReference type="NCBI Taxonomy" id="8319"/>
    <lineage>
        <taxon>Eukaryota</taxon>
        <taxon>Metazoa</taxon>
        <taxon>Chordata</taxon>
        <taxon>Craniata</taxon>
        <taxon>Vertebrata</taxon>
        <taxon>Euteleostomi</taxon>
        <taxon>Amphibia</taxon>
        <taxon>Batrachia</taxon>
        <taxon>Caudata</taxon>
        <taxon>Salamandroidea</taxon>
        <taxon>Salamandridae</taxon>
        <taxon>Pleurodelinae</taxon>
        <taxon>Pleurodeles</taxon>
    </lineage>
</organism>
<accession>A0AAV7MBZ3</accession>
<feature type="region of interest" description="Disordered" evidence="1">
    <location>
        <begin position="75"/>
        <end position="101"/>
    </location>
</feature>
<evidence type="ECO:0000313" key="3">
    <source>
        <dbReference type="Proteomes" id="UP001066276"/>
    </source>
</evidence>
<dbReference type="AlphaFoldDB" id="A0AAV7MBZ3"/>
<dbReference type="EMBL" id="JANPWB010000014">
    <property type="protein sequence ID" value="KAJ1101280.1"/>
    <property type="molecule type" value="Genomic_DNA"/>
</dbReference>
<gene>
    <name evidence="2" type="ORF">NDU88_006352</name>
</gene>
<evidence type="ECO:0000256" key="1">
    <source>
        <dbReference type="SAM" id="MobiDB-lite"/>
    </source>
</evidence>
<evidence type="ECO:0000313" key="2">
    <source>
        <dbReference type="EMBL" id="KAJ1101280.1"/>
    </source>
</evidence>
<protein>
    <submittedName>
        <fullName evidence="2">Uncharacterized protein</fullName>
    </submittedName>
</protein>
<keyword evidence="3" id="KW-1185">Reference proteome</keyword>
<proteinExistence type="predicted"/>
<dbReference type="Proteomes" id="UP001066276">
    <property type="component" value="Chromosome 10"/>
</dbReference>
<name>A0AAV7MBZ3_PLEWA</name>